<dbReference type="GeneID" id="24566448"/>
<dbReference type="RefSeq" id="XP_012770093.1">
    <property type="nucleotide sequence ID" value="XM_012914639.1"/>
</dbReference>
<evidence type="ECO:0000256" key="1">
    <source>
        <dbReference type="SAM" id="MobiDB-lite"/>
    </source>
</evidence>
<dbReference type="AlphaFoldDB" id="A0A061DCN8"/>
<reference evidence="3" key="1">
    <citation type="journal article" date="2014" name="Nucleic Acids Res.">
        <title>The evolutionary dynamics of variant antigen genes in Babesia reveal a history of genomic innovation underlying host-parasite interaction.</title>
        <authorList>
            <person name="Jackson A.P."/>
            <person name="Otto T.D."/>
            <person name="Darby A."/>
            <person name="Ramaprasad A."/>
            <person name="Xia D."/>
            <person name="Echaide I.E."/>
            <person name="Farber M."/>
            <person name="Gahlot S."/>
            <person name="Gamble J."/>
            <person name="Gupta D."/>
            <person name="Gupta Y."/>
            <person name="Jackson L."/>
            <person name="Malandrin L."/>
            <person name="Malas T.B."/>
            <person name="Moussa E."/>
            <person name="Nair M."/>
            <person name="Reid A.J."/>
            <person name="Sanders M."/>
            <person name="Sharma J."/>
            <person name="Tracey A."/>
            <person name="Quail M.A."/>
            <person name="Weir W."/>
            <person name="Wastling J.M."/>
            <person name="Hall N."/>
            <person name="Willadsen P."/>
            <person name="Lingelbach K."/>
            <person name="Shiels B."/>
            <person name="Tait A."/>
            <person name="Berriman M."/>
            <person name="Allred D.R."/>
            <person name="Pain A."/>
        </authorList>
    </citation>
    <scope>NUCLEOTIDE SEQUENCE [LARGE SCALE GENOMIC DNA]</scope>
    <source>
        <strain evidence="3">Bond</strain>
    </source>
</reference>
<gene>
    <name evidence="2" type="ORF">BBBOND_0403950</name>
</gene>
<feature type="region of interest" description="Disordered" evidence="1">
    <location>
        <begin position="32"/>
        <end position="61"/>
    </location>
</feature>
<dbReference type="KEGG" id="bbig:BBBOND_0403950"/>
<evidence type="ECO:0000313" key="3">
    <source>
        <dbReference type="Proteomes" id="UP000033188"/>
    </source>
</evidence>
<organism evidence="2 3">
    <name type="scientific">Babesia bigemina</name>
    <dbReference type="NCBI Taxonomy" id="5866"/>
    <lineage>
        <taxon>Eukaryota</taxon>
        <taxon>Sar</taxon>
        <taxon>Alveolata</taxon>
        <taxon>Apicomplexa</taxon>
        <taxon>Aconoidasida</taxon>
        <taxon>Piroplasmida</taxon>
        <taxon>Babesiidae</taxon>
        <taxon>Babesia</taxon>
    </lineage>
</organism>
<proteinExistence type="predicted"/>
<protein>
    <submittedName>
        <fullName evidence="2">Uncharacterized protein</fullName>
    </submittedName>
</protein>
<name>A0A061DCN8_BABBI</name>
<keyword evidence="3" id="KW-1185">Reference proteome</keyword>
<dbReference type="Proteomes" id="UP000033188">
    <property type="component" value="Chromosome 4"/>
</dbReference>
<accession>A0A061DCN8</accession>
<dbReference type="EMBL" id="LK391710">
    <property type="protein sequence ID" value="CDR97907.1"/>
    <property type="molecule type" value="Genomic_DNA"/>
</dbReference>
<evidence type="ECO:0000313" key="2">
    <source>
        <dbReference type="EMBL" id="CDR97907.1"/>
    </source>
</evidence>
<sequence length="89" mass="9764">MKLEQTSAASIQPRDILAFIRQLSISSFQWATGKSGVQPRPNRHNPMLDTPTTASIGRGGSRRFSQSVLLSDVRADTDYVHSPAAPREV</sequence>
<dbReference type="VEuPathDB" id="PiroplasmaDB:BBBOND_0403950"/>